<dbReference type="OrthoDB" id="7464126at2759"/>
<feature type="domain" description="NACHT" evidence="3">
    <location>
        <begin position="290"/>
        <end position="441"/>
    </location>
</feature>
<keyword evidence="2" id="KW-0175">Coiled coil</keyword>
<dbReference type="PROSITE" id="PS50837">
    <property type="entry name" value="NACHT"/>
    <property type="match status" value="1"/>
</dbReference>
<dbReference type="Pfam" id="PF24883">
    <property type="entry name" value="NPHP3_N"/>
    <property type="match status" value="1"/>
</dbReference>
<dbReference type="SUPFAM" id="SSF52540">
    <property type="entry name" value="P-loop containing nucleoside triphosphate hydrolases"/>
    <property type="match status" value="1"/>
</dbReference>
<gene>
    <name evidence="4" type="ORF">CONLIGDRAFT_601009</name>
</gene>
<evidence type="ECO:0000259" key="3">
    <source>
        <dbReference type="PROSITE" id="PS50837"/>
    </source>
</evidence>
<evidence type="ECO:0000313" key="4">
    <source>
        <dbReference type="EMBL" id="OIW26474.1"/>
    </source>
</evidence>
<dbReference type="InParanoid" id="A0A1J7JFU4"/>
<evidence type="ECO:0000256" key="1">
    <source>
        <dbReference type="ARBA" id="ARBA00022737"/>
    </source>
</evidence>
<dbReference type="InterPro" id="IPR054471">
    <property type="entry name" value="GPIID_WHD"/>
</dbReference>
<dbReference type="InterPro" id="IPR056884">
    <property type="entry name" value="NPHP3-like_N"/>
</dbReference>
<dbReference type="PANTHER" id="PTHR10039">
    <property type="entry name" value="AMELOGENIN"/>
    <property type="match status" value="1"/>
</dbReference>
<dbReference type="Pfam" id="PF22939">
    <property type="entry name" value="WHD_GPIID"/>
    <property type="match status" value="1"/>
</dbReference>
<reference evidence="4 5" key="1">
    <citation type="submission" date="2016-10" db="EMBL/GenBank/DDBJ databases">
        <title>Draft genome sequence of Coniochaeta ligniaria NRRL30616, a lignocellulolytic fungus for bioabatement of inhibitors in plant biomass hydrolysates.</title>
        <authorList>
            <consortium name="DOE Joint Genome Institute"/>
            <person name="Jimenez D.J."/>
            <person name="Hector R.E."/>
            <person name="Riley R."/>
            <person name="Sun H."/>
            <person name="Grigoriev I.V."/>
            <person name="Van Elsas J.D."/>
            <person name="Nichols N.N."/>
        </authorList>
    </citation>
    <scope>NUCLEOTIDE SEQUENCE [LARGE SCALE GENOMIC DNA]</scope>
    <source>
        <strain evidence="4 5">NRRL 30616</strain>
    </source>
</reference>
<keyword evidence="5" id="KW-1185">Reference proteome</keyword>
<feature type="coiled-coil region" evidence="2">
    <location>
        <begin position="205"/>
        <end position="232"/>
    </location>
</feature>
<evidence type="ECO:0000313" key="5">
    <source>
        <dbReference type="Proteomes" id="UP000182658"/>
    </source>
</evidence>
<dbReference type="STRING" id="1408157.A0A1J7JFU4"/>
<organism evidence="4 5">
    <name type="scientific">Coniochaeta ligniaria NRRL 30616</name>
    <dbReference type="NCBI Taxonomy" id="1408157"/>
    <lineage>
        <taxon>Eukaryota</taxon>
        <taxon>Fungi</taxon>
        <taxon>Dikarya</taxon>
        <taxon>Ascomycota</taxon>
        <taxon>Pezizomycotina</taxon>
        <taxon>Sordariomycetes</taxon>
        <taxon>Sordariomycetidae</taxon>
        <taxon>Coniochaetales</taxon>
        <taxon>Coniochaetaceae</taxon>
        <taxon>Coniochaeta</taxon>
    </lineage>
</organism>
<accession>A0A1J7JFU4</accession>
<evidence type="ECO:0000256" key="2">
    <source>
        <dbReference type="SAM" id="Coils"/>
    </source>
</evidence>
<dbReference type="InterPro" id="IPR056125">
    <property type="entry name" value="DUF7708"/>
</dbReference>
<name>A0A1J7JFU4_9PEZI</name>
<dbReference type="Pfam" id="PF24809">
    <property type="entry name" value="DUF7708"/>
    <property type="match status" value="1"/>
</dbReference>
<dbReference type="EMBL" id="KV875100">
    <property type="protein sequence ID" value="OIW26474.1"/>
    <property type="molecule type" value="Genomic_DNA"/>
</dbReference>
<protein>
    <recommendedName>
        <fullName evidence="3">NACHT domain-containing protein</fullName>
    </recommendedName>
</protein>
<proteinExistence type="predicted"/>
<dbReference type="AlphaFoldDB" id="A0A1J7JFU4"/>
<dbReference type="InterPro" id="IPR007111">
    <property type="entry name" value="NACHT_NTPase"/>
</dbReference>
<feature type="non-terminal residue" evidence="4">
    <location>
        <position position="831"/>
    </location>
</feature>
<dbReference type="PANTHER" id="PTHR10039:SF14">
    <property type="entry name" value="NACHT DOMAIN-CONTAINING PROTEIN"/>
    <property type="match status" value="1"/>
</dbReference>
<dbReference type="Gene3D" id="3.40.50.300">
    <property type="entry name" value="P-loop containing nucleotide triphosphate hydrolases"/>
    <property type="match status" value="1"/>
</dbReference>
<sequence length="831" mass="94928">MPLRSTVSPAALRLIREAFEDLERTVTPLDAKEFKNTTLQNVQKAALEIEDRLAASQSLRNMRRLMPLFTGLDHYSKSIEVLCNGTPFLPWIWAPIKLILTISSEYVDAFEKLIKQYSRIGASLTRFEMLNGTFNGNVEFQNVLAVYYSDILRFHKEAYKFVRRRSWTIFFHISFGRFQSRFEDIIANLKAHEALLDTTANAINIVEAREERGKLEERRKEQLEAIEKEESHKASQQYQDIVSWLKVDQTDQSLILDCITEETLRFPGGCDWILKLDDMKSWMRDRPDTPFIWLQGKPGSGKSVLASRIIAFLHSANHSLVVSHFCTYSYASSTRYDLILRSLLLQFIQGNEDLIAYVYKLKETEFAKRSVTLQSLENLIRRLADTLSKSPADTRYVHIVLDGLDECEEEKQGKLITLLEQLVSATSSSNSVVCKLLLLSRHSDFLRKRFRKKTTISLTEQAAHLEKAIQSYAGYRFGSLRQRLFQIGVSDADFKDMAATIAQKADGKLVRWLFYRKILTQILDNFDARSTERLKSIFGWIAYAKRPLTVAEFQSALAFSCGDLDVTEAVPDYLFSMCAPLIEERTDSTFSFIHVSVKDYLESENSGRMICPMTASFEHGTASVSCLLSGLIVFDSQFSEEDRGLRVVKGLHAFHVYANEYWLDHLLSIGTSDRGLEDSPKLYALMHMLSSKLADAERDSTSARSQHLESGFADAQLKCLASFEGLYRAAKATLQARSARYLDENIPILESYAAATELGRTLAAYQSTVKSILPRREFRGVSMEDLERFKRTHRISAFTCRLGACARATIGFEYDELRLEHERSHVQHMYC</sequence>
<dbReference type="Proteomes" id="UP000182658">
    <property type="component" value="Unassembled WGS sequence"/>
</dbReference>
<dbReference type="InterPro" id="IPR027417">
    <property type="entry name" value="P-loop_NTPase"/>
</dbReference>
<keyword evidence="1" id="KW-0677">Repeat</keyword>